<gene>
    <name evidence="2" type="ORF">AVDCRST_MAG48-614</name>
</gene>
<feature type="compositionally biased region" description="Low complexity" evidence="1">
    <location>
        <begin position="16"/>
        <end position="27"/>
    </location>
</feature>
<keyword evidence="2" id="KW-0132">Cell division</keyword>
<feature type="compositionally biased region" description="Basic residues" evidence="1">
    <location>
        <begin position="431"/>
        <end position="440"/>
    </location>
</feature>
<feature type="region of interest" description="Disordered" evidence="1">
    <location>
        <begin position="1"/>
        <end position="58"/>
    </location>
</feature>
<dbReference type="EMBL" id="CADCTS010000093">
    <property type="protein sequence ID" value="CAA9292230.1"/>
    <property type="molecule type" value="Genomic_DNA"/>
</dbReference>
<feature type="compositionally biased region" description="Basic residues" evidence="1">
    <location>
        <begin position="345"/>
        <end position="360"/>
    </location>
</feature>
<feature type="region of interest" description="Disordered" evidence="1">
    <location>
        <begin position="120"/>
        <end position="146"/>
    </location>
</feature>
<dbReference type="GO" id="GO:0051301">
    <property type="term" value="P:cell division"/>
    <property type="evidence" value="ECO:0007669"/>
    <property type="project" value="UniProtKB-KW"/>
</dbReference>
<organism evidence="2">
    <name type="scientific">uncultured Friedmanniella sp</name>
    <dbReference type="NCBI Taxonomy" id="335381"/>
    <lineage>
        <taxon>Bacteria</taxon>
        <taxon>Bacillati</taxon>
        <taxon>Actinomycetota</taxon>
        <taxon>Actinomycetes</taxon>
        <taxon>Propionibacteriales</taxon>
        <taxon>Nocardioidaceae</taxon>
        <taxon>Friedmanniella</taxon>
        <taxon>environmental samples</taxon>
    </lineage>
</organism>
<feature type="compositionally biased region" description="Basic residues" evidence="1">
    <location>
        <begin position="125"/>
        <end position="144"/>
    </location>
</feature>
<accession>A0A6J4K099</accession>
<feature type="non-terminal residue" evidence="2">
    <location>
        <position position="440"/>
    </location>
</feature>
<dbReference type="AlphaFoldDB" id="A0A6J4K099"/>
<proteinExistence type="predicted"/>
<protein>
    <submittedName>
        <fullName evidence="2">Cell division protein FtsW</fullName>
    </submittedName>
</protein>
<feature type="compositionally biased region" description="Basic residues" evidence="1">
    <location>
        <begin position="309"/>
        <end position="330"/>
    </location>
</feature>
<sequence>GDNGSLPGRCPGPPTGRDAAQLRQARAAGRRSPWRRPARDARLAPGGPGPAADQLPPRPRLGLAAARAGADDGAVGLQRQRLRELRRLLLLREAPGDLPRRGRGGRPRAVTDPVRHAAGAQLGRGRARRGAAHPHLHPARHRARRQPELALPRLGGLLHPARGVRQAGHDRLGGRRAGPQAAAARPAEAPARALPAGLRPADPAGRLPGRRRHRRRHGRHRRRRAVDRRGAPAGAGRPGGRRRARGGRALRLQPQPDAPARGLPRPDRRPQRRQRPVPGGHVRHRLRRLVGRRAGGQPAEVGRPAGGAHRLHLRGARRGVRAVRQPRRPRALPGPGLRRGPDRHPLRRALRPLRRRRGHGVVHDPGPHQPGRRAAARADRGGPAAAGLLRRLGPAGQPAGRRRPAGLRPAGAGGPRPAGAAPRPAPPAGEHRRRLPGSPV</sequence>
<feature type="compositionally biased region" description="Basic residues" evidence="1">
    <location>
        <begin position="208"/>
        <end position="226"/>
    </location>
</feature>
<feature type="compositionally biased region" description="Basic residues" evidence="1">
    <location>
        <begin position="270"/>
        <end position="291"/>
    </location>
</feature>
<feature type="non-terminal residue" evidence="2">
    <location>
        <position position="1"/>
    </location>
</feature>
<name>A0A6J4K099_9ACTN</name>
<feature type="region of interest" description="Disordered" evidence="1">
    <location>
        <begin position="165"/>
        <end position="440"/>
    </location>
</feature>
<keyword evidence="2" id="KW-0131">Cell cycle</keyword>
<feature type="compositionally biased region" description="Low complexity" evidence="1">
    <location>
        <begin position="177"/>
        <end position="207"/>
    </location>
</feature>
<feature type="compositionally biased region" description="Basic residues" evidence="1">
    <location>
        <begin position="239"/>
        <end position="248"/>
    </location>
</feature>
<reference evidence="2" key="1">
    <citation type="submission" date="2020-02" db="EMBL/GenBank/DDBJ databases">
        <authorList>
            <person name="Meier V. D."/>
        </authorList>
    </citation>
    <scope>NUCLEOTIDE SEQUENCE</scope>
    <source>
        <strain evidence="2">AVDCRST_MAG48</strain>
    </source>
</reference>
<evidence type="ECO:0000256" key="1">
    <source>
        <dbReference type="SAM" id="MobiDB-lite"/>
    </source>
</evidence>
<evidence type="ECO:0000313" key="2">
    <source>
        <dbReference type="EMBL" id="CAA9292230.1"/>
    </source>
</evidence>
<feature type="compositionally biased region" description="Low complexity" evidence="1">
    <location>
        <begin position="381"/>
        <end position="399"/>
    </location>
</feature>